<evidence type="ECO:0000313" key="2">
    <source>
        <dbReference type="EMBL" id="QEE23465.1"/>
    </source>
</evidence>
<dbReference type="AlphaFoldDB" id="A0A5B9DXP4"/>
<feature type="transmembrane region" description="Helical" evidence="1">
    <location>
        <begin position="153"/>
        <end position="174"/>
    </location>
</feature>
<feature type="transmembrane region" description="Helical" evidence="1">
    <location>
        <begin position="64"/>
        <end position="80"/>
    </location>
</feature>
<dbReference type="RefSeq" id="WP_147626210.1">
    <property type="nucleotide sequence ID" value="NZ_CP042807.1"/>
</dbReference>
<dbReference type="KEGG" id="rgl:CS053_02335"/>
<evidence type="ECO:0000256" key="1">
    <source>
        <dbReference type="SAM" id="Phobius"/>
    </source>
</evidence>
<gene>
    <name evidence="2" type="ORF">CS053_02335</name>
</gene>
<feature type="transmembrane region" description="Helical" evidence="1">
    <location>
        <begin position="194"/>
        <end position="212"/>
    </location>
</feature>
<evidence type="ECO:0000313" key="3">
    <source>
        <dbReference type="Proteomes" id="UP000321807"/>
    </source>
</evidence>
<reference evidence="2 3" key="1">
    <citation type="submission" date="2019-08" db="EMBL/GenBank/DDBJ databases">
        <title>Complete genome sequence of Rhodanobacter glycinis strain T01E-68 isolated from tomato root.</title>
        <authorList>
            <person name="Weon H.-Y."/>
            <person name="Lee S.A."/>
        </authorList>
    </citation>
    <scope>NUCLEOTIDE SEQUENCE [LARGE SCALE GENOMIC DNA]</scope>
    <source>
        <strain evidence="2 3">T01E-68</strain>
    </source>
</reference>
<keyword evidence="1" id="KW-0812">Transmembrane</keyword>
<sequence length="250" mass="27641">MSAVPQSPPVVMSLPASRGLRWCVDGLHLWRRAPIKLLLLCFVPLLVESVLQLIPWMGVTLSKLVVPIVLMGILLGLDELARGGRLRWSCLLDALHRRRFLPLLALAAMWGMGVFAVQQGVAWAVYGWPALDAVWLGHVMAHRGLMTMTFERVLLMSGILPSVLLWLAPCLFVLDGLSPWQSVCASVRTVLRFAAPFGVFLLVNLAVFALMLAVHWAFVLVLLIGPWSVACTYAVWRDVRAMVPAPMAMD</sequence>
<proteinExistence type="predicted"/>
<protein>
    <recommendedName>
        <fullName evidence="4">DUF2189 domain-containing protein</fullName>
    </recommendedName>
</protein>
<feature type="transmembrane region" description="Helical" evidence="1">
    <location>
        <begin position="123"/>
        <end position="141"/>
    </location>
</feature>
<dbReference type="EMBL" id="CP042807">
    <property type="protein sequence ID" value="QEE23465.1"/>
    <property type="molecule type" value="Genomic_DNA"/>
</dbReference>
<accession>A0A5B9DXP4</accession>
<feature type="transmembrane region" description="Helical" evidence="1">
    <location>
        <begin position="217"/>
        <end position="236"/>
    </location>
</feature>
<evidence type="ECO:0008006" key="4">
    <source>
        <dbReference type="Google" id="ProtNLM"/>
    </source>
</evidence>
<name>A0A5B9DXP4_9GAMM</name>
<keyword evidence="1" id="KW-1133">Transmembrane helix</keyword>
<organism evidence="2 3">
    <name type="scientific">Rhodanobacter glycinis</name>
    <dbReference type="NCBI Taxonomy" id="582702"/>
    <lineage>
        <taxon>Bacteria</taxon>
        <taxon>Pseudomonadati</taxon>
        <taxon>Pseudomonadota</taxon>
        <taxon>Gammaproteobacteria</taxon>
        <taxon>Lysobacterales</taxon>
        <taxon>Rhodanobacteraceae</taxon>
        <taxon>Rhodanobacter</taxon>
    </lineage>
</organism>
<dbReference type="Proteomes" id="UP000321807">
    <property type="component" value="Chromosome"/>
</dbReference>
<feature type="transmembrane region" description="Helical" evidence="1">
    <location>
        <begin position="100"/>
        <end position="117"/>
    </location>
</feature>
<keyword evidence="1" id="KW-0472">Membrane</keyword>